<organism evidence="1 2">
    <name type="scientific">Hypoxylon rubiginosum</name>
    <dbReference type="NCBI Taxonomy" id="110542"/>
    <lineage>
        <taxon>Eukaryota</taxon>
        <taxon>Fungi</taxon>
        <taxon>Dikarya</taxon>
        <taxon>Ascomycota</taxon>
        <taxon>Pezizomycotina</taxon>
        <taxon>Sordariomycetes</taxon>
        <taxon>Xylariomycetidae</taxon>
        <taxon>Xylariales</taxon>
        <taxon>Hypoxylaceae</taxon>
        <taxon>Hypoxylon</taxon>
    </lineage>
</organism>
<evidence type="ECO:0000313" key="2">
    <source>
        <dbReference type="Proteomes" id="UP001497680"/>
    </source>
</evidence>
<gene>
    <name evidence="1" type="ORF">F4821DRAFT_236733</name>
</gene>
<accession>A0ACC0D3V0</accession>
<proteinExistence type="predicted"/>
<keyword evidence="2" id="KW-1185">Reference proteome</keyword>
<dbReference type="Proteomes" id="UP001497680">
    <property type="component" value="Unassembled WGS sequence"/>
</dbReference>
<protein>
    <submittedName>
        <fullName evidence="1">Benzoate 4-monooxygenase cytochrome P450</fullName>
    </submittedName>
</protein>
<sequence>MLQPSLYNMSRADWTVVSVSLVILLVLIKVGYNLFLHPLANVPGPFWARASGIPSWYHAYTGKRHIWLGQLFQIYGDVVRAAPNVAVFCNPKADEAIYSNSSNVRRSQFYKALKRKHDEDMPLNIVDVTEHAARRKLLDLAFTAKPLRAAEKVIIKHVDRWHQVILEGNDGVQGWTASMDVAASVGRLVFDVLGDLCFGKSFDMQEPGDNPMKAIPHTIAEYMRFYYPFCQSPFLSLMIWLKPRGLEWLMHFITPPLVERYNKFVYDTLTNRIALEKQQAYKPQEERRQDMFHFLYEGRHPSAAPPDCEEGDLRADISLLIIAGSDTTTVVLSGLFFYLSGDPGRCQKLTDEILTTFDSVEDIVHGSKLTGCTYLRACVDEALRLVPAVPCELQREVLHGGIEIMGKHYAAGTIVGTVPWATGRNEKVYEDPSSFRPERWIVNRETVTSEEVARLKATFHPFSSGPGVCAGRKLALMEIMITVARTLHRFELRRVPGSNRSAGRGKLEWEARDKNELQLEDAYISLVEGPNLQFRKRQQVSM</sequence>
<name>A0ACC0D3V0_9PEZI</name>
<comment type="caution">
    <text evidence="1">The sequence shown here is derived from an EMBL/GenBank/DDBJ whole genome shotgun (WGS) entry which is preliminary data.</text>
</comment>
<reference evidence="1 2" key="1">
    <citation type="journal article" date="2022" name="New Phytol.">
        <title>Ecological generalism drives hyperdiversity of secondary metabolite gene clusters in xylarialean endophytes.</title>
        <authorList>
            <person name="Franco M.E.E."/>
            <person name="Wisecaver J.H."/>
            <person name="Arnold A.E."/>
            <person name="Ju Y.M."/>
            <person name="Slot J.C."/>
            <person name="Ahrendt S."/>
            <person name="Moore L.P."/>
            <person name="Eastman K.E."/>
            <person name="Scott K."/>
            <person name="Konkel Z."/>
            <person name="Mondo S.J."/>
            <person name="Kuo A."/>
            <person name="Hayes R.D."/>
            <person name="Haridas S."/>
            <person name="Andreopoulos B."/>
            <person name="Riley R."/>
            <person name="LaButti K."/>
            <person name="Pangilinan J."/>
            <person name="Lipzen A."/>
            <person name="Amirebrahimi M."/>
            <person name="Yan J."/>
            <person name="Adam C."/>
            <person name="Keymanesh K."/>
            <person name="Ng V."/>
            <person name="Louie K."/>
            <person name="Northen T."/>
            <person name="Drula E."/>
            <person name="Henrissat B."/>
            <person name="Hsieh H.M."/>
            <person name="Youens-Clark K."/>
            <person name="Lutzoni F."/>
            <person name="Miadlikowska J."/>
            <person name="Eastwood D.C."/>
            <person name="Hamelin R.C."/>
            <person name="Grigoriev I.V."/>
            <person name="U'Ren J.M."/>
        </authorList>
    </citation>
    <scope>NUCLEOTIDE SEQUENCE [LARGE SCALE GENOMIC DNA]</scope>
    <source>
        <strain evidence="1 2">ER1909</strain>
    </source>
</reference>
<dbReference type="EMBL" id="MU394309">
    <property type="protein sequence ID" value="KAI6087248.1"/>
    <property type="molecule type" value="Genomic_DNA"/>
</dbReference>
<evidence type="ECO:0000313" key="1">
    <source>
        <dbReference type="EMBL" id="KAI6087248.1"/>
    </source>
</evidence>